<dbReference type="GeneID" id="97485947"/>
<proteinExistence type="predicted"/>
<dbReference type="AlphaFoldDB" id="A0A8H9LR94"/>
<evidence type="ECO:0000259" key="3">
    <source>
        <dbReference type="Pfam" id="PF07811"/>
    </source>
</evidence>
<dbReference type="KEGG" id="kau:B6264_00855"/>
<evidence type="ECO:0000256" key="2">
    <source>
        <dbReference type="SAM" id="Phobius"/>
    </source>
</evidence>
<dbReference type="InterPro" id="IPR012495">
    <property type="entry name" value="TadE-like_dom"/>
</dbReference>
<comment type="caution">
    <text evidence="4">The sequence shown here is derived from an EMBL/GenBank/DDBJ whole genome shotgun (WGS) entry which is preliminary data.</text>
</comment>
<dbReference type="Pfam" id="PF07811">
    <property type="entry name" value="TadE"/>
    <property type="match status" value="1"/>
</dbReference>
<feature type="compositionally biased region" description="Basic and acidic residues" evidence="1">
    <location>
        <begin position="19"/>
        <end position="29"/>
    </location>
</feature>
<keyword evidence="2" id="KW-1133">Transmembrane helix</keyword>
<feature type="region of interest" description="Disordered" evidence="1">
    <location>
        <begin position="1"/>
        <end position="29"/>
    </location>
</feature>
<dbReference type="OrthoDB" id="3872091at2"/>
<organism evidence="4 5">
    <name type="scientific">Kitasatospora aureofaciens</name>
    <name type="common">Streptomyces aureofaciens</name>
    <dbReference type="NCBI Taxonomy" id="1894"/>
    <lineage>
        <taxon>Bacteria</taxon>
        <taxon>Bacillati</taxon>
        <taxon>Actinomycetota</taxon>
        <taxon>Actinomycetes</taxon>
        <taxon>Kitasatosporales</taxon>
        <taxon>Streptomycetaceae</taxon>
        <taxon>Kitasatospora</taxon>
    </lineage>
</organism>
<reference evidence="4" key="1">
    <citation type="journal article" date="2014" name="Int. J. Syst. Evol. Microbiol.">
        <title>Complete genome sequence of Corynebacterium casei LMG S-19264T (=DSM 44701T), isolated from a smear-ripened cheese.</title>
        <authorList>
            <consortium name="US DOE Joint Genome Institute (JGI-PGF)"/>
            <person name="Walter F."/>
            <person name="Albersmeier A."/>
            <person name="Kalinowski J."/>
            <person name="Ruckert C."/>
        </authorList>
    </citation>
    <scope>NUCLEOTIDE SEQUENCE</scope>
    <source>
        <strain evidence="4">JCM 4434</strain>
    </source>
</reference>
<protein>
    <recommendedName>
        <fullName evidence="3">TadE-like domain-containing protein</fullName>
    </recommendedName>
</protein>
<feature type="transmembrane region" description="Helical" evidence="2">
    <location>
        <begin position="33"/>
        <end position="54"/>
    </location>
</feature>
<keyword evidence="2" id="KW-0472">Membrane</keyword>
<dbReference type="EMBL" id="BMUB01000005">
    <property type="protein sequence ID" value="GGU74970.1"/>
    <property type="molecule type" value="Genomic_DNA"/>
</dbReference>
<name>A0A8H9LR94_KITAU</name>
<gene>
    <name evidence="4" type="ORF">GCM10010502_28560</name>
</gene>
<dbReference type="RefSeq" id="WP_050366439.1">
    <property type="nucleotide sequence ID" value="NZ_BMUB01000005.1"/>
</dbReference>
<evidence type="ECO:0000256" key="1">
    <source>
        <dbReference type="SAM" id="MobiDB-lite"/>
    </source>
</evidence>
<evidence type="ECO:0000313" key="4">
    <source>
        <dbReference type="EMBL" id="GGU74970.1"/>
    </source>
</evidence>
<dbReference type="Proteomes" id="UP000610124">
    <property type="component" value="Unassembled WGS sequence"/>
</dbReference>
<keyword evidence="2" id="KW-0812">Transmembrane</keyword>
<sequence>MIAGARGAVDGRRRRLRRPDRPDRSDRSDRGGIAIEAAIVVPGVIGLVLLAIAAGRVQTAAGTVEAAARAGARTGSLQRSVAGVDKPARDSALATLHQQGVTCRHEDVRVTTDELTLDDGPVVTVKVTVDCDVELADLLGGPSGLPVTKHLSAEFISVMDRYRGT</sequence>
<reference evidence="4" key="2">
    <citation type="submission" date="2020-09" db="EMBL/GenBank/DDBJ databases">
        <authorList>
            <person name="Sun Q."/>
            <person name="Ohkuma M."/>
        </authorList>
    </citation>
    <scope>NUCLEOTIDE SEQUENCE</scope>
    <source>
        <strain evidence="4">JCM 4434</strain>
    </source>
</reference>
<feature type="domain" description="TadE-like" evidence="3">
    <location>
        <begin position="31"/>
        <end position="73"/>
    </location>
</feature>
<accession>A0A8H9LR94</accession>
<evidence type="ECO:0000313" key="5">
    <source>
        <dbReference type="Proteomes" id="UP000610124"/>
    </source>
</evidence>